<gene>
    <name evidence="2" type="ORF">KZO77_05370</name>
</gene>
<dbReference type="RefSeq" id="WP_219433152.1">
    <property type="nucleotide sequence ID" value="NZ_JAHXCP010000005.1"/>
</dbReference>
<protein>
    <recommendedName>
        <fullName evidence="1">Alpha-L-glutamate ligase-related protein ATP-grasp domain-containing protein</fullName>
    </recommendedName>
</protein>
<dbReference type="Pfam" id="PF14397">
    <property type="entry name" value="ATPgrasp_ST"/>
    <property type="match status" value="1"/>
</dbReference>
<reference evidence="2 3" key="1">
    <citation type="submission" date="2021-07" db="EMBL/GenBank/DDBJ databases">
        <title>Genomic diversity and antimicrobial resistance of Prevotella spp. isolated from chronic lung disease airways.</title>
        <authorList>
            <person name="Webb K.A."/>
            <person name="Olagoke O.S."/>
            <person name="Baird T."/>
            <person name="Neill J."/>
            <person name="Pham A."/>
            <person name="Wells T.J."/>
            <person name="Ramsay K.A."/>
            <person name="Bell S.C."/>
            <person name="Sarovich D.S."/>
            <person name="Price E.P."/>
        </authorList>
    </citation>
    <scope>NUCLEOTIDE SEQUENCE [LARGE SCALE GENOMIC DNA]</scope>
    <source>
        <strain evidence="2 3">SCHI0027.S.6</strain>
    </source>
</reference>
<dbReference type="Proteomes" id="UP000812077">
    <property type="component" value="Unassembled WGS sequence"/>
</dbReference>
<keyword evidence="3" id="KW-1185">Reference proteome</keyword>
<evidence type="ECO:0000313" key="2">
    <source>
        <dbReference type="EMBL" id="MBW4754473.1"/>
    </source>
</evidence>
<proteinExistence type="predicted"/>
<name>A0ABS6Y5W4_9BACT</name>
<dbReference type="EMBL" id="JAHXCP010000005">
    <property type="protein sequence ID" value="MBW4754473.1"/>
    <property type="molecule type" value="Genomic_DNA"/>
</dbReference>
<organism evidence="2 3">
    <name type="scientific">Prevotella melaninogenica</name>
    <dbReference type="NCBI Taxonomy" id="28132"/>
    <lineage>
        <taxon>Bacteria</taxon>
        <taxon>Pseudomonadati</taxon>
        <taxon>Bacteroidota</taxon>
        <taxon>Bacteroidia</taxon>
        <taxon>Bacteroidales</taxon>
        <taxon>Prevotellaceae</taxon>
        <taxon>Prevotella</taxon>
    </lineage>
</organism>
<evidence type="ECO:0000313" key="3">
    <source>
        <dbReference type="Proteomes" id="UP000812077"/>
    </source>
</evidence>
<comment type="caution">
    <text evidence="2">The sequence shown here is derived from an EMBL/GenBank/DDBJ whole genome shotgun (WGS) entry which is preliminary data.</text>
</comment>
<feature type="domain" description="Alpha-L-glutamate ligase-related protein ATP-grasp" evidence="1">
    <location>
        <begin position="75"/>
        <end position="317"/>
    </location>
</feature>
<dbReference type="InterPro" id="IPR039523">
    <property type="entry name" value="RimK-rel_E_lig_ATP-grasp"/>
</dbReference>
<sequence length="324" mass="37990">MNATSLISGLKKYYQGVSVIAKKEKIKPCTMMIDCIWSWIRYGCVLNQFLDGKFYCRKDFERRRILTYRKWKKIIKNYNDPLYTHYLENKIHFNQFFDNLIGREWLQSTKMTKDEFINFVTRHRKIICKPSSDWEGNGIFVLNVIESEQEAIFEKLKEKDLIIEEYVKQHNKMMFGGHSVNTIRVYTVYDKKTEKAYVFKTSLRVGVGNSIVDNSHSGGQAYEVDIETGYVVSPSWSHNSPDLLIHPGTDIFMLGQLIPFWEEVKNLCCKAADKINQVRYIGWDVAIKEDGPILIEGNHDPDLDLVEFVGQYGYYKQIMKHLNE</sequence>
<accession>A0ABS6Y5W4</accession>
<evidence type="ECO:0000259" key="1">
    <source>
        <dbReference type="Pfam" id="PF14397"/>
    </source>
</evidence>